<reference evidence="1" key="1">
    <citation type="submission" date="2020-05" db="EMBL/GenBank/DDBJ databases">
        <title>Large-scale comparative analyses of tick genomes elucidate their genetic diversity and vector capacities.</title>
        <authorList>
            <person name="Jia N."/>
            <person name="Wang J."/>
            <person name="Shi W."/>
            <person name="Du L."/>
            <person name="Sun Y."/>
            <person name="Zhan W."/>
            <person name="Jiang J."/>
            <person name="Wang Q."/>
            <person name="Zhang B."/>
            <person name="Ji P."/>
            <person name="Sakyi L.B."/>
            <person name="Cui X."/>
            <person name="Yuan T."/>
            <person name="Jiang B."/>
            <person name="Yang W."/>
            <person name="Lam T.T.-Y."/>
            <person name="Chang Q."/>
            <person name="Ding S."/>
            <person name="Wang X."/>
            <person name="Zhu J."/>
            <person name="Ruan X."/>
            <person name="Zhao L."/>
            <person name="Wei J."/>
            <person name="Que T."/>
            <person name="Du C."/>
            <person name="Cheng J."/>
            <person name="Dai P."/>
            <person name="Han X."/>
            <person name="Huang E."/>
            <person name="Gao Y."/>
            <person name="Liu J."/>
            <person name="Shao H."/>
            <person name="Ye R."/>
            <person name="Li L."/>
            <person name="Wei W."/>
            <person name="Wang X."/>
            <person name="Wang C."/>
            <person name="Yang T."/>
            <person name="Huo Q."/>
            <person name="Li W."/>
            <person name="Guo W."/>
            <person name="Chen H."/>
            <person name="Zhou L."/>
            <person name="Ni X."/>
            <person name="Tian J."/>
            <person name="Zhou Y."/>
            <person name="Sheng Y."/>
            <person name="Liu T."/>
            <person name="Pan Y."/>
            <person name="Xia L."/>
            <person name="Li J."/>
            <person name="Zhao F."/>
            <person name="Cao W."/>
        </authorList>
    </citation>
    <scope>NUCLEOTIDE SEQUENCE</scope>
    <source>
        <strain evidence="1">Dsil-2018</strain>
    </source>
</reference>
<sequence>MKHSEFQEHIMTPLVQLTARTSPSKTDSSMDTCLLEMVCLQQQHAELQQQLMENLLTVSQTQQRQNKQVVKPDIFDVECSSPETSIQFYKQACEENSWDEPRDHIRNMREFLRGLAKKWVYKVTNLRVIDASVMPKITAGGTNSPVMMIADKGAKMILEDAIAEDKKLQMQTVRLNISE</sequence>
<dbReference type="Proteomes" id="UP000821865">
    <property type="component" value="Chromosome 5"/>
</dbReference>
<accession>A0ACB8CSZ7</accession>
<evidence type="ECO:0000313" key="2">
    <source>
        <dbReference type="Proteomes" id="UP000821865"/>
    </source>
</evidence>
<protein>
    <submittedName>
        <fullName evidence="1">Uncharacterized protein</fullName>
    </submittedName>
</protein>
<proteinExistence type="predicted"/>
<evidence type="ECO:0000313" key="1">
    <source>
        <dbReference type="EMBL" id="KAH7950137.1"/>
    </source>
</evidence>
<comment type="caution">
    <text evidence="1">The sequence shown here is derived from an EMBL/GenBank/DDBJ whole genome shotgun (WGS) entry which is preliminary data.</text>
</comment>
<keyword evidence="2" id="KW-1185">Reference proteome</keyword>
<organism evidence="1 2">
    <name type="scientific">Dermacentor silvarum</name>
    <name type="common">Tick</name>
    <dbReference type="NCBI Taxonomy" id="543639"/>
    <lineage>
        <taxon>Eukaryota</taxon>
        <taxon>Metazoa</taxon>
        <taxon>Ecdysozoa</taxon>
        <taxon>Arthropoda</taxon>
        <taxon>Chelicerata</taxon>
        <taxon>Arachnida</taxon>
        <taxon>Acari</taxon>
        <taxon>Parasitiformes</taxon>
        <taxon>Ixodida</taxon>
        <taxon>Ixodoidea</taxon>
        <taxon>Ixodidae</taxon>
        <taxon>Rhipicephalinae</taxon>
        <taxon>Dermacentor</taxon>
    </lineage>
</organism>
<name>A0ACB8CSZ7_DERSI</name>
<gene>
    <name evidence="1" type="ORF">HPB49_019932</name>
</gene>
<dbReference type="EMBL" id="CM023474">
    <property type="protein sequence ID" value="KAH7950137.1"/>
    <property type="molecule type" value="Genomic_DNA"/>
</dbReference>